<organism evidence="2 3">
    <name type="scientific">Brevundimonas basaltis</name>
    <dbReference type="NCBI Taxonomy" id="472166"/>
    <lineage>
        <taxon>Bacteria</taxon>
        <taxon>Pseudomonadati</taxon>
        <taxon>Pseudomonadota</taxon>
        <taxon>Alphaproteobacteria</taxon>
        <taxon>Caulobacterales</taxon>
        <taxon>Caulobacteraceae</taxon>
        <taxon>Brevundimonas</taxon>
    </lineage>
</organism>
<dbReference type="Proteomes" id="UP000566663">
    <property type="component" value="Unassembled WGS sequence"/>
</dbReference>
<dbReference type="RefSeq" id="WP_343772484.1">
    <property type="nucleotide sequence ID" value="NZ_BAAAFF010000006.1"/>
</dbReference>
<name>A0A7W8HYS8_9CAUL</name>
<dbReference type="EMBL" id="JACHFZ010000002">
    <property type="protein sequence ID" value="MBB5291563.1"/>
    <property type="molecule type" value="Genomic_DNA"/>
</dbReference>
<dbReference type="PROSITE" id="PS51257">
    <property type="entry name" value="PROKAR_LIPOPROTEIN"/>
    <property type="match status" value="1"/>
</dbReference>
<evidence type="ECO:0008006" key="4">
    <source>
        <dbReference type="Google" id="ProtNLM"/>
    </source>
</evidence>
<keyword evidence="3" id="KW-1185">Reference proteome</keyword>
<accession>A0A7W8HYS8</accession>
<evidence type="ECO:0000313" key="2">
    <source>
        <dbReference type="EMBL" id="MBB5291563.1"/>
    </source>
</evidence>
<evidence type="ECO:0000313" key="3">
    <source>
        <dbReference type="Proteomes" id="UP000566663"/>
    </source>
</evidence>
<feature type="signal peptide" evidence="1">
    <location>
        <begin position="1"/>
        <end position="21"/>
    </location>
</feature>
<evidence type="ECO:0000256" key="1">
    <source>
        <dbReference type="SAM" id="SignalP"/>
    </source>
</evidence>
<feature type="chain" id="PRO_5031473877" description="Lipoprotein" evidence="1">
    <location>
        <begin position="22"/>
        <end position="205"/>
    </location>
</feature>
<comment type="caution">
    <text evidence="2">The sequence shown here is derived from an EMBL/GenBank/DDBJ whole genome shotgun (WGS) entry which is preliminary data.</text>
</comment>
<gene>
    <name evidence="2" type="ORF">HNQ67_001077</name>
</gene>
<dbReference type="AlphaFoldDB" id="A0A7W8HYS8"/>
<keyword evidence="1" id="KW-0732">Signal</keyword>
<sequence length="205" mass="21976">MRSVRSLPVAAALALFSSACVTVPEVVGGAPFDLPPDVADQTGIRYVRVLTAPGVFLRYAERTDADHRVGVVDDARKTSLESDIESEIRNELRYCATGEQLLDATIYVDQLSYDNRAGSLADGSGVDEMSAVVEFVELVEPDGAGRSVPPVVGRYRISVGARTGNLVERLLGDSISHAAEELGRALCMEAFGRNPRPPGLQNSTR</sequence>
<protein>
    <recommendedName>
        <fullName evidence="4">Lipoprotein</fullName>
    </recommendedName>
</protein>
<reference evidence="2 3" key="1">
    <citation type="submission" date="2020-08" db="EMBL/GenBank/DDBJ databases">
        <title>Genomic Encyclopedia of Type Strains, Phase IV (KMG-IV): sequencing the most valuable type-strain genomes for metagenomic binning, comparative biology and taxonomic classification.</title>
        <authorList>
            <person name="Goeker M."/>
        </authorList>
    </citation>
    <scope>NUCLEOTIDE SEQUENCE [LARGE SCALE GENOMIC DNA]</scope>
    <source>
        <strain evidence="2 3">DSM 25335</strain>
    </source>
</reference>
<proteinExistence type="predicted"/>